<evidence type="ECO:0000313" key="5">
    <source>
        <dbReference type="Proteomes" id="UP001187531"/>
    </source>
</evidence>
<dbReference type="Gene3D" id="3.10.10.10">
    <property type="entry name" value="HIV Type 1 Reverse Transcriptase, subunit A, domain 1"/>
    <property type="match status" value="1"/>
</dbReference>
<dbReference type="AlphaFoldDB" id="A0AA88H5Q0"/>
<dbReference type="SUPFAM" id="SSF56672">
    <property type="entry name" value="DNA/RNA polymerases"/>
    <property type="match status" value="1"/>
</dbReference>
<dbReference type="FunFam" id="3.30.70.270:FF:000020">
    <property type="entry name" value="Transposon Tf2-6 polyprotein-like Protein"/>
    <property type="match status" value="1"/>
</dbReference>
<evidence type="ECO:0000256" key="2">
    <source>
        <dbReference type="SAM" id="MobiDB-lite"/>
    </source>
</evidence>
<feature type="non-terminal residue" evidence="4">
    <location>
        <position position="1"/>
    </location>
</feature>
<feature type="compositionally biased region" description="Polar residues" evidence="2">
    <location>
        <begin position="366"/>
        <end position="377"/>
    </location>
</feature>
<dbReference type="InterPro" id="IPR043128">
    <property type="entry name" value="Rev_trsase/Diguanyl_cyclase"/>
</dbReference>
<dbReference type="InterPro" id="IPR043502">
    <property type="entry name" value="DNA/RNA_pol_sf"/>
</dbReference>
<proteinExistence type="predicted"/>
<accession>A0AA88H5Q0</accession>
<dbReference type="Proteomes" id="UP001187531">
    <property type="component" value="Unassembled WGS sequence"/>
</dbReference>
<reference evidence="4" key="1">
    <citation type="submission" date="2023-07" db="EMBL/GenBank/DDBJ databases">
        <title>Chromosome-level genome assembly of Artemia franciscana.</title>
        <authorList>
            <person name="Jo E."/>
        </authorList>
    </citation>
    <scope>NUCLEOTIDE SEQUENCE</scope>
    <source>
        <tissue evidence="4">Whole body</tissue>
    </source>
</reference>
<dbReference type="GO" id="GO:0003964">
    <property type="term" value="F:RNA-directed DNA polymerase activity"/>
    <property type="evidence" value="ECO:0007669"/>
    <property type="project" value="UniProtKB-EC"/>
</dbReference>
<dbReference type="PANTHER" id="PTHR37984">
    <property type="entry name" value="PROTEIN CBG26694"/>
    <property type="match status" value="1"/>
</dbReference>
<dbReference type="InterPro" id="IPR041577">
    <property type="entry name" value="RT_RNaseH_2"/>
</dbReference>
<dbReference type="Pfam" id="PF17919">
    <property type="entry name" value="RT_RNaseH_2"/>
    <property type="match status" value="1"/>
</dbReference>
<dbReference type="InterPro" id="IPR050951">
    <property type="entry name" value="Retrovirus_Pol_polyprotein"/>
</dbReference>
<protein>
    <recommendedName>
        <fullName evidence="1">RNA-directed DNA polymerase</fullName>
        <ecNumber evidence="1">2.7.7.49</ecNumber>
    </recommendedName>
</protein>
<evidence type="ECO:0000256" key="1">
    <source>
        <dbReference type="ARBA" id="ARBA00012493"/>
    </source>
</evidence>
<comment type="caution">
    <text evidence="4">The sequence shown here is derived from an EMBL/GenBank/DDBJ whole genome shotgun (WGS) entry which is preliminary data.</text>
</comment>
<organism evidence="4 5">
    <name type="scientific">Artemia franciscana</name>
    <name type="common">Brine shrimp</name>
    <name type="synonym">Artemia sanfranciscana</name>
    <dbReference type="NCBI Taxonomy" id="6661"/>
    <lineage>
        <taxon>Eukaryota</taxon>
        <taxon>Metazoa</taxon>
        <taxon>Ecdysozoa</taxon>
        <taxon>Arthropoda</taxon>
        <taxon>Crustacea</taxon>
        <taxon>Branchiopoda</taxon>
        <taxon>Anostraca</taxon>
        <taxon>Artemiidae</taxon>
        <taxon>Artemia</taxon>
    </lineage>
</organism>
<dbReference type="PROSITE" id="PS50878">
    <property type="entry name" value="RT_POL"/>
    <property type="match status" value="1"/>
</dbReference>
<feature type="region of interest" description="Disordered" evidence="2">
    <location>
        <begin position="359"/>
        <end position="448"/>
    </location>
</feature>
<dbReference type="Pfam" id="PF00078">
    <property type="entry name" value="RVT_1"/>
    <property type="match status" value="1"/>
</dbReference>
<keyword evidence="5" id="KW-1185">Reference proteome</keyword>
<dbReference type="InterPro" id="IPR000477">
    <property type="entry name" value="RT_dom"/>
</dbReference>
<dbReference type="PANTHER" id="PTHR37984:SF7">
    <property type="entry name" value="INTEGRASE CATALYTIC DOMAIN-CONTAINING PROTEIN"/>
    <property type="match status" value="1"/>
</dbReference>
<sequence length="461" mass="51753">NAIPSVNPVRRIPFALHERVKSELERLEKVDIIERVVTPTEWVNSIVAVEKSDGSLRLCLDPRELNKSIQRPYYPMPTFEDIAAKIHGHNKFSKRDATSGYLVLALTEKSSLVTTFNTPFGRYKYKRMPFGLITVQDEFQRKIEETFGNLKGVCVIADDILVSVKDEEHNENLRKVLEKAREVGVRFNPEKCIFGSTSVPYFGHLITADGIKPDPSKVQAIIEMPHPSNKDELATFLGMTNFLSKYIPNLSSLNYPLRELGKQTVFEWTNEHATAMNRIRTSICNNLATFDTKAKSVEMKTDASKHGLGAELSVGGKIVAFGSRALTSTEQNYSQIEKELYSILYGSKNGRFYRRNRAHLKPRSSAEGNSAQQSSGFTGDEDLTAEFHPPVTQSSSPKKAVPKTPDNCSTGEIFQDSPYRTPRTPTPLPAANSESRNGEDYSRPYVTRTGRVVKPRKIMDI</sequence>
<dbReference type="EMBL" id="JAVRJZ010000489">
    <property type="protein sequence ID" value="KAK2702305.1"/>
    <property type="molecule type" value="Genomic_DNA"/>
</dbReference>
<dbReference type="CDD" id="cd01647">
    <property type="entry name" value="RT_LTR"/>
    <property type="match status" value="1"/>
</dbReference>
<name>A0AA88H5Q0_ARTSF</name>
<evidence type="ECO:0000313" key="4">
    <source>
        <dbReference type="EMBL" id="KAK2702305.1"/>
    </source>
</evidence>
<dbReference type="Gene3D" id="3.30.70.270">
    <property type="match status" value="2"/>
</dbReference>
<feature type="domain" description="Reverse transcriptase" evidence="3">
    <location>
        <begin position="30"/>
        <end position="206"/>
    </location>
</feature>
<evidence type="ECO:0000259" key="3">
    <source>
        <dbReference type="PROSITE" id="PS50878"/>
    </source>
</evidence>
<gene>
    <name evidence="4" type="ORF">QYM36_019085</name>
</gene>
<dbReference type="EC" id="2.7.7.49" evidence="1"/>